<feature type="non-terminal residue" evidence="1">
    <location>
        <position position="1"/>
    </location>
</feature>
<name>A0A8J4TLQ4_CLAMG</name>
<accession>A0A8J4TLQ4</accession>
<evidence type="ECO:0000313" key="2">
    <source>
        <dbReference type="Proteomes" id="UP000727407"/>
    </source>
</evidence>
<protein>
    <submittedName>
        <fullName evidence="1">Adhesion G-protein coupled receptor G2</fullName>
    </submittedName>
</protein>
<organism evidence="1 2">
    <name type="scientific">Clarias magur</name>
    <name type="common">Asian catfish</name>
    <name type="synonym">Macropteronotus magur</name>
    <dbReference type="NCBI Taxonomy" id="1594786"/>
    <lineage>
        <taxon>Eukaryota</taxon>
        <taxon>Metazoa</taxon>
        <taxon>Chordata</taxon>
        <taxon>Craniata</taxon>
        <taxon>Vertebrata</taxon>
        <taxon>Euteleostomi</taxon>
        <taxon>Actinopterygii</taxon>
        <taxon>Neopterygii</taxon>
        <taxon>Teleostei</taxon>
        <taxon>Ostariophysi</taxon>
        <taxon>Siluriformes</taxon>
        <taxon>Clariidae</taxon>
        <taxon>Clarias</taxon>
    </lineage>
</organism>
<reference evidence="1" key="1">
    <citation type="submission" date="2020-07" db="EMBL/GenBank/DDBJ databases">
        <title>Clarias magur genome sequencing, assembly and annotation.</title>
        <authorList>
            <person name="Kushwaha B."/>
            <person name="Kumar R."/>
            <person name="Das P."/>
            <person name="Joshi C.G."/>
            <person name="Kumar D."/>
            <person name="Nagpure N.S."/>
            <person name="Pandey M."/>
            <person name="Agarwal S."/>
            <person name="Srivastava S."/>
            <person name="Singh M."/>
            <person name="Sahoo L."/>
            <person name="Jayasankar P."/>
            <person name="Meher P.K."/>
            <person name="Koringa P.G."/>
            <person name="Iquebal M.A."/>
            <person name="Das S.P."/>
            <person name="Bit A."/>
            <person name="Patnaik S."/>
            <person name="Patel N."/>
            <person name="Shah T.M."/>
            <person name="Hinsu A."/>
            <person name="Jena J.K."/>
        </authorList>
    </citation>
    <scope>NUCLEOTIDE SEQUENCE</scope>
    <source>
        <strain evidence="1">CIFAMagur01</strain>
        <tissue evidence="1">Testis</tissue>
    </source>
</reference>
<keyword evidence="2" id="KW-1185">Reference proteome</keyword>
<dbReference type="Proteomes" id="UP000727407">
    <property type="component" value="Unassembled WGS sequence"/>
</dbReference>
<dbReference type="OrthoDB" id="10037534at2759"/>
<evidence type="ECO:0000313" key="1">
    <source>
        <dbReference type="EMBL" id="KAF5883105.1"/>
    </source>
</evidence>
<dbReference type="AlphaFoldDB" id="A0A8J4TLQ4"/>
<sequence length="195" mass="22408">YSDLVINSKAVLQKCTDQWTLQETRHVPRLSRTTVCLDLRLLTMGKWMAFSYAIPRSPSYELALQGDRDAVYAWLQGVQHRFPVRLAPERWHRLCLRIDSVRKRFSLSVNGSKVVHERMVVVKALRPSGSLQLGFHPWEVCPGSSMAAIELHLFRVWGDAREHSDCEDGTIVGWDSNLWKTSRGQTWVQDNTLSC</sequence>
<feature type="non-terminal residue" evidence="1">
    <location>
        <position position="195"/>
    </location>
</feature>
<dbReference type="SUPFAM" id="SSF49899">
    <property type="entry name" value="Concanavalin A-like lectins/glucanases"/>
    <property type="match status" value="1"/>
</dbReference>
<dbReference type="InterPro" id="IPR013320">
    <property type="entry name" value="ConA-like_dom_sf"/>
</dbReference>
<keyword evidence="1" id="KW-0675">Receptor</keyword>
<gene>
    <name evidence="1" type="primary">adgrg2</name>
    <name evidence="1" type="ORF">DAT39_022985</name>
</gene>
<dbReference type="Gene3D" id="2.60.120.200">
    <property type="match status" value="1"/>
</dbReference>
<comment type="caution">
    <text evidence="1">The sequence shown here is derived from an EMBL/GenBank/DDBJ whole genome shotgun (WGS) entry which is preliminary data.</text>
</comment>
<proteinExistence type="predicted"/>
<dbReference type="EMBL" id="QNUK01001366">
    <property type="protein sequence ID" value="KAF5883105.1"/>
    <property type="molecule type" value="Genomic_DNA"/>
</dbReference>